<reference evidence="4" key="1">
    <citation type="journal article" date="2013" name="Nat. Biotechnol.">
        <title>Draft genome sequence of chickpea (Cicer arietinum) provides a resource for trait improvement.</title>
        <authorList>
            <person name="Varshney R.K."/>
            <person name="Song C."/>
            <person name="Saxena R.K."/>
            <person name="Azam S."/>
            <person name="Yu S."/>
            <person name="Sharpe A.G."/>
            <person name="Cannon S."/>
            <person name="Baek J."/>
            <person name="Rosen B.D."/>
            <person name="Tar'an B."/>
            <person name="Millan T."/>
            <person name="Zhang X."/>
            <person name="Ramsay L.D."/>
            <person name="Iwata A."/>
            <person name="Wang Y."/>
            <person name="Nelson W."/>
            <person name="Farmer A.D."/>
            <person name="Gaur P.M."/>
            <person name="Soderlund C."/>
            <person name="Penmetsa R.V."/>
            <person name="Xu C."/>
            <person name="Bharti A.K."/>
            <person name="He W."/>
            <person name="Winter P."/>
            <person name="Zhao S."/>
            <person name="Hane J.K."/>
            <person name="Carrasquilla-Garcia N."/>
            <person name="Condie J.A."/>
            <person name="Upadhyaya H.D."/>
            <person name="Luo M.C."/>
            <person name="Thudi M."/>
            <person name="Gowda C.L."/>
            <person name="Singh N.P."/>
            <person name="Lichtenzveig J."/>
            <person name="Gali K.K."/>
            <person name="Rubio J."/>
            <person name="Nadarajan N."/>
            <person name="Dolezel J."/>
            <person name="Bansal K.C."/>
            <person name="Xu X."/>
            <person name="Edwards D."/>
            <person name="Zhang G."/>
            <person name="Kahl G."/>
            <person name="Gil J."/>
            <person name="Singh K.B."/>
            <person name="Datta S.K."/>
            <person name="Jackson S.A."/>
            <person name="Wang J."/>
            <person name="Cook D.R."/>
        </authorList>
    </citation>
    <scope>NUCLEOTIDE SEQUENCE [LARGE SCALE GENOMIC DNA]</scope>
    <source>
        <strain evidence="4">cv. CDC Frontier</strain>
    </source>
</reference>
<dbReference type="KEGG" id="cam:101510608"/>
<evidence type="ECO:0000313" key="4">
    <source>
        <dbReference type="Proteomes" id="UP000087171"/>
    </source>
</evidence>
<protein>
    <submittedName>
        <fullName evidence="5">Iridoid synthase CYC2-like</fullName>
    </submittedName>
</protein>
<dbReference type="GO" id="GO:0016627">
    <property type="term" value="F:oxidoreductase activity, acting on the CH-CH group of donors"/>
    <property type="evidence" value="ECO:0007669"/>
    <property type="project" value="UniProtKB-ARBA"/>
</dbReference>
<dbReference type="FunFam" id="3.40.50.720:FF:000808">
    <property type="entry name" value="Iridoid synthase"/>
    <property type="match status" value="1"/>
</dbReference>
<dbReference type="GO" id="GO:0006629">
    <property type="term" value="P:lipid metabolic process"/>
    <property type="evidence" value="ECO:0007669"/>
    <property type="project" value="UniProtKB-ARBA"/>
</dbReference>
<dbReference type="OrthoDB" id="1731983at2759"/>
<dbReference type="InterPro" id="IPR036291">
    <property type="entry name" value="NAD(P)-bd_dom_sf"/>
</dbReference>
<dbReference type="RefSeq" id="XP_012571627.1">
    <property type="nucleotide sequence ID" value="XM_012716173.2"/>
</dbReference>
<dbReference type="Gene3D" id="3.40.50.720">
    <property type="entry name" value="NAD(P)-binding Rossmann-like Domain"/>
    <property type="match status" value="1"/>
</dbReference>
<reference evidence="5" key="2">
    <citation type="submission" date="2025-08" db="UniProtKB">
        <authorList>
            <consortium name="RefSeq"/>
        </authorList>
    </citation>
    <scope>IDENTIFICATION</scope>
    <source>
        <tissue evidence="5">Etiolated seedlings</tissue>
    </source>
</reference>
<dbReference type="SUPFAM" id="SSF51735">
    <property type="entry name" value="NAD(P)-binding Rossmann-fold domains"/>
    <property type="match status" value="1"/>
</dbReference>
<feature type="domain" description="PRISE-like Rossmann-fold" evidence="3">
    <location>
        <begin position="88"/>
        <end position="389"/>
    </location>
</feature>
<proteinExistence type="predicted"/>
<accession>A0A1S3E738</accession>
<sequence>MSWWWSGAIGAAKKKLDEEEEPRSFQNVALVIGVTGIVGNSLAEILPLADTPGGRWKVYGVARRPRPAWNEDHPVEYIQCDITDSNDAESKLSVLTDVTHIFYVCWASRPTEAENCEINGTMLKNVLRAVIPNAPNLRHVSLQTGGKHYVGSFESFGKIKPHEPPYTEDMPRLDTRNFYYTLEDVLFEETGKKEDLSWSVHRPLLIFGFSPYSLMNIIGTLCVYAAICKHEGVPLRFPGTKLAWENYYMASDADLIAEQHIWAAVDPYAKNEAFNCSNGDVFKWKQLWKVLAEQFGIEEYGYEEGPRLKLSELMKDKGPVWDEIVKVNQLQPTKLEEVAEWWFADVSLGGNGFTDTMNKSKEHGFLGFRNTKNSLINWIDKTRAYKIVP</sequence>
<gene>
    <name evidence="5" type="primary">LOC101510608</name>
</gene>
<evidence type="ECO:0000313" key="5">
    <source>
        <dbReference type="RefSeq" id="XP_012571627.1"/>
    </source>
</evidence>
<organism evidence="4 5">
    <name type="scientific">Cicer arietinum</name>
    <name type="common">Chickpea</name>
    <name type="synonym">Garbanzo</name>
    <dbReference type="NCBI Taxonomy" id="3827"/>
    <lineage>
        <taxon>Eukaryota</taxon>
        <taxon>Viridiplantae</taxon>
        <taxon>Streptophyta</taxon>
        <taxon>Embryophyta</taxon>
        <taxon>Tracheophyta</taxon>
        <taxon>Spermatophyta</taxon>
        <taxon>Magnoliopsida</taxon>
        <taxon>eudicotyledons</taxon>
        <taxon>Gunneridae</taxon>
        <taxon>Pentapetalae</taxon>
        <taxon>rosids</taxon>
        <taxon>fabids</taxon>
        <taxon>Fabales</taxon>
        <taxon>Fabaceae</taxon>
        <taxon>Papilionoideae</taxon>
        <taxon>50 kb inversion clade</taxon>
        <taxon>NPAAA clade</taxon>
        <taxon>Hologalegina</taxon>
        <taxon>IRL clade</taxon>
        <taxon>Cicereae</taxon>
        <taxon>Cicer</taxon>
    </lineage>
</organism>
<dbReference type="GeneID" id="101510608"/>
<dbReference type="Pfam" id="PF22917">
    <property type="entry name" value="PRISE"/>
    <property type="match status" value="1"/>
</dbReference>
<evidence type="ECO:0000259" key="3">
    <source>
        <dbReference type="Pfam" id="PF22917"/>
    </source>
</evidence>
<keyword evidence="2" id="KW-0560">Oxidoreductase</keyword>
<dbReference type="AlphaFoldDB" id="A0A1S3E738"/>
<evidence type="ECO:0000256" key="2">
    <source>
        <dbReference type="ARBA" id="ARBA00023002"/>
    </source>
</evidence>
<keyword evidence="1" id="KW-0521">NADP</keyword>
<name>A0A1S3E738_CICAR</name>
<evidence type="ECO:0000256" key="1">
    <source>
        <dbReference type="ARBA" id="ARBA00022857"/>
    </source>
</evidence>
<dbReference type="Proteomes" id="UP000087171">
    <property type="component" value="Chromosome Ca5"/>
</dbReference>
<keyword evidence="4" id="KW-1185">Reference proteome</keyword>
<dbReference type="InterPro" id="IPR055222">
    <property type="entry name" value="PRISE-like_Rossmann-fold"/>
</dbReference>
<dbReference type="PANTHER" id="PTHR32487">
    <property type="entry name" value="3-OXO-DELTA(4,5)-STEROID 5-BETA-REDUCTASE"/>
    <property type="match status" value="1"/>
</dbReference>
<dbReference type="PANTHER" id="PTHR32487:SF0">
    <property type="entry name" value="3-OXO-DELTA(4,5)-STEROID 5-BETA-REDUCTASE"/>
    <property type="match status" value="1"/>
</dbReference>
<dbReference type="CDD" id="cd08948">
    <property type="entry name" value="5beta-POR_like_SDR_a"/>
    <property type="match status" value="1"/>
</dbReference>